<dbReference type="Proteomes" id="UP000054302">
    <property type="component" value="Unassembled WGS sequence"/>
</dbReference>
<dbReference type="EMBL" id="KN847522">
    <property type="protein sequence ID" value="KIV93236.1"/>
    <property type="molecule type" value="Genomic_DNA"/>
</dbReference>
<dbReference type="VEuPathDB" id="FungiDB:PV10_04465"/>
<dbReference type="AlphaFoldDB" id="A0A0D1XYB5"/>
<protein>
    <submittedName>
        <fullName evidence="1">Uncharacterized protein</fullName>
    </submittedName>
</protein>
<reference evidence="1 2" key="1">
    <citation type="submission" date="2015-01" db="EMBL/GenBank/DDBJ databases">
        <title>The Genome Sequence of Exophiala mesophila CBS40295.</title>
        <authorList>
            <consortium name="The Broad Institute Genomics Platform"/>
            <person name="Cuomo C."/>
            <person name="de Hoog S."/>
            <person name="Gorbushina A."/>
            <person name="Stielow B."/>
            <person name="Teixiera M."/>
            <person name="Abouelleil A."/>
            <person name="Chapman S.B."/>
            <person name="Priest M."/>
            <person name="Young S.K."/>
            <person name="Wortman J."/>
            <person name="Nusbaum C."/>
            <person name="Birren B."/>
        </authorList>
    </citation>
    <scope>NUCLEOTIDE SEQUENCE [LARGE SCALE GENOMIC DNA]</scope>
    <source>
        <strain evidence="1 2">CBS 40295</strain>
    </source>
</reference>
<dbReference type="GeneID" id="27322310"/>
<organism evidence="1 2">
    <name type="scientific">Exophiala mesophila</name>
    <name type="common">Black yeast-like fungus</name>
    <dbReference type="NCBI Taxonomy" id="212818"/>
    <lineage>
        <taxon>Eukaryota</taxon>
        <taxon>Fungi</taxon>
        <taxon>Dikarya</taxon>
        <taxon>Ascomycota</taxon>
        <taxon>Pezizomycotina</taxon>
        <taxon>Eurotiomycetes</taxon>
        <taxon>Chaetothyriomycetidae</taxon>
        <taxon>Chaetothyriales</taxon>
        <taxon>Herpotrichiellaceae</taxon>
        <taxon>Exophiala</taxon>
    </lineage>
</organism>
<name>A0A0D1XYB5_EXOME</name>
<evidence type="ECO:0000313" key="2">
    <source>
        <dbReference type="Proteomes" id="UP000054302"/>
    </source>
</evidence>
<dbReference type="RefSeq" id="XP_016224810.1">
    <property type="nucleotide sequence ID" value="XM_016369022.1"/>
</dbReference>
<dbReference type="HOGENOM" id="CLU_2291715_0_0_1"/>
<gene>
    <name evidence="1" type="ORF">PV10_04465</name>
</gene>
<accession>A0A0D1XYB5</accession>
<evidence type="ECO:0000313" key="1">
    <source>
        <dbReference type="EMBL" id="KIV93236.1"/>
    </source>
</evidence>
<sequence length="101" mass="10953">MLGSHPIPSLAFEGLDCIVCLYVHDTSRGVLALCPLLICRTLLPCQSSQRIHSHLAACWFLRGIAACMSPGSGCECRTFRVCTSTSLPESVCPRETLALRC</sequence>
<keyword evidence="2" id="KW-1185">Reference proteome</keyword>
<proteinExistence type="predicted"/>